<dbReference type="Proteomes" id="UP001283361">
    <property type="component" value="Unassembled WGS sequence"/>
</dbReference>
<sequence>MIPLLADFSTPLQLDSSYFTSTSASRLQLFDTNVFVFVPLSKKRIAQRISHLNTTSTYYKWRIRRGDVTASDDMTPGHVENGKDNRDRGCKVLAKFFVMSEDRRQVGSFWIRLFLKE</sequence>
<organism evidence="1 2">
    <name type="scientific">Elysia crispata</name>
    <name type="common">lettuce slug</name>
    <dbReference type="NCBI Taxonomy" id="231223"/>
    <lineage>
        <taxon>Eukaryota</taxon>
        <taxon>Metazoa</taxon>
        <taxon>Spiralia</taxon>
        <taxon>Lophotrochozoa</taxon>
        <taxon>Mollusca</taxon>
        <taxon>Gastropoda</taxon>
        <taxon>Heterobranchia</taxon>
        <taxon>Euthyneura</taxon>
        <taxon>Panpulmonata</taxon>
        <taxon>Sacoglossa</taxon>
        <taxon>Placobranchoidea</taxon>
        <taxon>Plakobranchidae</taxon>
        <taxon>Elysia</taxon>
    </lineage>
</organism>
<proteinExistence type="predicted"/>
<keyword evidence="2" id="KW-1185">Reference proteome</keyword>
<gene>
    <name evidence="1" type="ORF">RRG08_048706</name>
</gene>
<dbReference type="EMBL" id="JAWDGP010002524">
    <property type="protein sequence ID" value="KAK3782248.1"/>
    <property type="molecule type" value="Genomic_DNA"/>
</dbReference>
<accession>A0AAE1DUQ1</accession>
<reference evidence="1" key="1">
    <citation type="journal article" date="2023" name="G3 (Bethesda)">
        <title>A reference genome for the long-term kleptoplast-retaining sea slug Elysia crispata morphotype clarki.</title>
        <authorList>
            <person name="Eastman K.E."/>
            <person name="Pendleton A.L."/>
            <person name="Shaikh M.A."/>
            <person name="Suttiyut T."/>
            <person name="Ogas R."/>
            <person name="Tomko P."/>
            <person name="Gavelis G."/>
            <person name="Widhalm J.R."/>
            <person name="Wisecaver J.H."/>
        </authorList>
    </citation>
    <scope>NUCLEOTIDE SEQUENCE</scope>
    <source>
        <strain evidence="1">ECLA1</strain>
    </source>
</reference>
<evidence type="ECO:0000313" key="2">
    <source>
        <dbReference type="Proteomes" id="UP001283361"/>
    </source>
</evidence>
<protein>
    <submittedName>
        <fullName evidence="1">Uncharacterized protein</fullName>
    </submittedName>
</protein>
<comment type="caution">
    <text evidence="1">The sequence shown here is derived from an EMBL/GenBank/DDBJ whole genome shotgun (WGS) entry which is preliminary data.</text>
</comment>
<dbReference type="AlphaFoldDB" id="A0AAE1DUQ1"/>
<name>A0AAE1DUQ1_9GAST</name>
<evidence type="ECO:0000313" key="1">
    <source>
        <dbReference type="EMBL" id="KAK3782248.1"/>
    </source>
</evidence>